<dbReference type="Gene3D" id="1.10.472.80">
    <property type="entry name" value="Ypt/Rab-GAP domain of gyp1p, domain 3"/>
    <property type="match status" value="1"/>
</dbReference>
<dbReference type="InterPro" id="IPR035969">
    <property type="entry name" value="Rab-GAP_TBC_sf"/>
</dbReference>
<reference evidence="5" key="1">
    <citation type="submission" date="2021-01" db="EMBL/GenBank/DDBJ databases">
        <authorList>
            <person name="Li R."/>
            <person name="Bekaert M."/>
        </authorList>
    </citation>
    <scope>NUCLEOTIDE SEQUENCE</scope>
    <source>
        <strain evidence="5">Farmed</strain>
    </source>
</reference>
<dbReference type="GO" id="GO:0005096">
    <property type="term" value="F:GTPase activator activity"/>
    <property type="evidence" value="ECO:0007669"/>
    <property type="project" value="UniProtKB-KW"/>
</dbReference>
<dbReference type="PANTHER" id="PTHR47219:SF10">
    <property type="entry name" value="GROWTH HORMONE-REGULATED TBC PROTEIN 1"/>
    <property type="match status" value="1"/>
</dbReference>
<evidence type="ECO:0000259" key="4">
    <source>
        <dbReference type="PROSITE" id="PS50086"/>
    </source>
</evidence>
<sequence>MQDKTKVKHNRKMKRFCRKGIPAEYRPVAWMTLTNAESRMKMSPNLYRDLLARSIEPALEETIRLDLHRTFPDNIHFRSSDDFETLQVPLYNILKCIALKNPHVGYCQGLNFVTGLLLLIIKNEEKIFWLMDTLITEILPDFYNPNMKALKAEQELLGQIVKWKLPDVHDHLRILGVPWALIGTKWFICMYADVMPVETVLRIWDCVFYEGSKVLQRVAITLIALNKEKILACKDFPEAVDLIQKSVKQPPCLHCHNFMMHIFNEPGSFPRSRINSLRDTCFSEVT</sequence>
<evidence type="ECO:0000256" key="3">
    <source>
        <dbReference type="ARBA" id="ARBA00070878"/>
    </source>
</evidence>
<dbReference type="Pfam" id="PF00566">
    <property type="entry name" value="RabGAP-TBC"/>
    <property type="match status" value="1"/>
</dbReference>
<name>A0A812BTV1_ACAPH</name>
<proteinExistence type="predicted"/>
<keyword evidence="6" id="KW-1185">Reference proteome</keyword>
<accession>A0A812BTV1</accession>
<organism evidence="5 6">
    <name type="scientific">Acanthosepion pharaonis</name>
    <name type="common">Pharaoh cuttlefish</name>
    <name type="synonym">Sepia pharaonis</name>
    <dbReference type="NCBI Taxonomy" id="158019"/>
    <lineage>
        <taxon>Eukaryota</taxon>
        <taxon>Metazoa</taxon>
        <taxon>Spiralia</taxon>
        <taxon>Lophotrochozoa</taxon>
        <taxon>Mollusca</taxon>
        <taxon>Cephalopoda</taxon>
        <taxon>Coleoidea</taxon>
        <taxon>Decapodiformes</taxon>
        <taxon>Sepiida</taxon>
        <taxon>Sepiina</taxon>
        <taxon>Sepiidae</taxon>
        <taxon>Acanthosepion</taxon>
    </lineage>
</organism>
<gene>
    <name evidence="5" type="ORF">SPHA_26819</name>
</gene>
<dbReference type="PROSITE" id="PS50086">
    <property type="entry name" value="TBC_RABGAP"/>
    <property type="match status" value="1"/>
</dbReference>
<comment type="function">
    <text evidence="2">May act as a GTPase-activating protein for Rab family protein(s).</text>
</comment>
<dbReference type="FunFam" id="1.10.472.80:FF:000029">
    <property type="entry name" value="Growth hormone-regulated TBC protein 1"/>
    <property type="match status" value="1"/>
</dbReference>
<protein>
    <recommendedName>
        <fullName evidence="3">Growth hormone-regulated TBC protein 1</fullName>
    </recommendedName>
</protein>
<feature type="domain" description="Rab-GAP TBC" evidence="4">
    <location>
        <begin position="20"/>
        <end position="211"/>
    </location>
</feature>
<dbReference type="SMART" id="SM00164">
    <property type="entry name" value="TBC"/>
    <property type="match status" value="1"/>
</dbReference>
<dbReference type="OrthoDB" id="294251at2759"/>
<keyword evidence="1" id="KW-0343">GTPase activation</keyword>
<dbReference type="EMBL" id="CAHIKZ030001025">
    <property type="protein sequence ID" value="CAE1249808.1"/>
    <property type="molecule type" value="Genomic_DNA"/>
</dbReference>
<comment type="caution">
    <text evidence="5">The sequence shown here is derived from an EMBL/GenBank/DDBJ whole genome shotgun (WGS) entry which is preliminary data.</text>
</comment>
<evidence type="ECO:0000313" key="5">
    <source>
        <dbReference type="EMBL" id="CAE1249808.1"/>
    </source>
</evidence>
<dbReference type="Gene3D" id="1.10.8.270">
    <property type="entry name" value="putative rabgap domain of human tbc1 domain family member 14 like domains"/>
    <property type="match status" value="1"/>
</dbReference>
<dbReference type="InterPro" id="IPR000195">
    <property type="entry name" value="Rab-GAP-TBC_dom"/>
</dbReference>
<dbReference type="SUPFAM" id="SSF47923">
    <property type="entry name" value="Ypt/Rab-GAP domain of gyp1p"/>
    <property type="match status" value="2"/>
</dbReference>
<dbReference type="AlphaFoldDB" id="A0A812BTV1"/>
<dbReference type="Proteomes" id="UP000597762">
    <property type="component" value="Unassembled WGS sequence"/>
</dbReference>
<evidence type="ECO:0000256" key="2">
    <source>
        <dbReference type="ARBA" id="ARBA00043879"/>
    </source>
</evidence>
<dbReference type="InterPro" id="IPR050302">
    <property type="entry name" value="Rab_GAP_TBC_domain"/>
</dbReference>
<dbReference type="FunFam" id="1.10.8.270:FF:000016">
    <property type="entry name" value="TBC1 domain family member 2A"/>
    <property type="match status" value="1"/>
</dbReference>
<dbReference type="PANTHER" id="PTHR47219">
    <property type="entry name" value="RAB GTPASE-ACTIVATING PROTEIN 1-LIKE"/>
    <property type="match status" value="1"/>
</dbReference>
<dbReference type="GO" id="GO:0031267">
    <property type="term" value="F:small GTPase binding"/>
    <property type="evidence" value="ECO:0007669"/>
    <property type="project" value="TreeGrafter"/>
</dbReference>
<evidence type="ECO:0000313" key="6">
    <source>
        <dbReference type="Proteomes" id="UP000597762"/>
    </source>
</evidence>
<evidence type="ECO:0000256" key="1">
    <source>
        <dbReference type="ARBA" id="ARBA00022468"/>
    </source>
</evidence>